<dbReference type="HOGENOM" id="CLU_1218619_0_0_4"/>
<dbReference type="EMBL" id="CP002056">
    <property type="protein sequence ID" value="ADI28519.1"/>
    <property type="molecule type" value="Genomic_DNA"/>
</dbReference>
<dbReference type="eggNOG" id="COG2944">
    <property type="taxonomic scope" value="Bacteria"/>
</dbReference>
<dbReference type="RefSeq" id="WP_013146836.1">
    <property type="nucleotide sequence ID" value="NC_014207.1"/>
</dbReference>
<dbReference type="KEGG" id="meh:M301_0131"/>
<dbReference type="SUPFAM" id="SSF47413">
    <property type="entry name" value="lambda repressor-like DNA-binding domains"/>
    <property type="match status" value="1"/>
</dbReference>
<accession>D7DKD4</accession>
<organism evidence="1 2">
    <name type="scientific">Methylotenera versatilis (strain 301)</name>
    <dbReference type="NCBI Taxonomy" id="666681"/>
    <lineage>
        <taxon>Bacteria</taxon>
        <taxon>Pseudomonadati</taxon>
        <taxon>Pseudomonadota</taxon>
        <taxon>Betaproteobacteria</taxon>
        <taxon>Nitrosomonadales</taxon>
        <taxon>Methylophilaceae</taxon>
        <taxon>Methylotenera</taxon>
    </lineage>
</organism>
<dbReference type="Proteomes" id="UP000000383">
    <property type="component" value="Chromosome"/>
</dbReference>
<sequence length="227" mass="26241">MAKYARNKLYPNKATQWSYFMQAIEPNNPEINTAFPEYHPMWVIQSQKKSVSAEYFRFMREYLLNMTHEQCAAYLRVTISHIASWENGKVEVPFMAFELLRVVYESANFRLSNKDWKGWFIDSNGRLVSPNRGSLSFSPDELSFIREVHQVNAMYKEENKQLCEEIEPLRAELAAFKAGDQHDGLLDELKEIGSKLAEISARVSPNKVVHISNKTKITETLLEVKAA</sequence>
<reference evidence="2" key="1">
    <citation type="submission" date="2010-05" db="EMBL/GenBank/DDBJ databases">
        <title>Complete sequence of Methylotenera sp. 301.</title>
        <authorList>
            <person name="Lucas S."/>
            <person name="Copeland A."/>
            <person name="Lapidus A."/>
            <person name="Cheng J.-F."/>
            <person name="Bruce D."/>
            <person name="Goodwin L."/>
            <person name="Pitluck S."/>
            <person name="Clum A."/>
            <person name="Land M."/>
            <person name="Hauser L."/>
            <person name="Kyrpides N."/>
            <person name="Ivanova N."/>
            <person name="Chistoservova L."/>
            <person name="Kalyuzhnaya M."/>
            <person name="Woyke T."/>
        </authorList>
    </citation>
    <scope>NUCLEOTIDE SEQUENCE [LARGE SCALE GENOMIC DNA]</scope>
    <source>
        <strain evidence="2">301</strain>
    </source>
</reference>
<protein>
    <submittedName>
        <fullName evidence="1">Uncharacterized protein</fullName>
    </submittedName>
</protein>
<reference evidence="1 2" key="2">
    <citation type="journal article" date="2011" name="J. Bacteriol.">
        <title>Genomes of three methylotrophs from a single niche uncover genetic and metabolic divergence of Methylophilaceae.</title>
        <authorList>
            <person name="Lapidus A."/>
            <person name="Clum A."/>
            <person name="Labutti K."/>
            <person name="Kaluzhnaya M.G."/>
            <person name="Lim S."/>
            <person name="Beck D.A."/>
            <person name="Glavina Del Rio T."/>
            <person name="Nolan M."/>
            <person name="Mavromatis K."/>
            <person name="Huntemann M."/>
            <person name="Lucas S."/>
            <person name="Lidstrom M.E."/>
            <person name="Ivanova N."/>
            <person name="Chistoserdova L."/>
        </authorList>
    </citation>
    <scope>NUCLEOTIDE SEQUENCE [LARGE SCALE GENOMIC DNA]</scope>
    <source>
        <strain evidence="1 2">301</strain>
    </source>
</reference>
<name>D7DKD4_METV0</name>
<dbReference type="OrthoDB" id="8795439at2"/>
<dbReference type="GO" id="GO:0003677">
    <property type="term" value="F:DNA binding"/>
    <property type="evidence" value="ECO:0007669"/>
    <property type="project" value="InterPro"/>
</dbReference>
<dbReference type="STRING" id="666681.M301_0131"/>
<dbReference type="AlphaFoldDB" id="D7DKD4"/>
<proteinExistence type="predicted"/>
<gene>
    <name evidence="1" type="ordered locus">M301_0131</name>
</gene>
<keyword evidence="2" id="KW-1185">Reference proteome</keyword>
<dbReference type="InterPro" id="IPR010982">
    <property type="entry name" value="Lambda_DNA-bd_dom_sf"/>
</dbReference>
<evidence type="ECO:0000313" key="1">
    <source>
        <dbReference type="EMBL" id="ADI28519.1"/>
    </source>
</evidence>
<evidence type="ECO:0000313" key="2">
    <source>
        <dbReference type="Proteomes" id="UP000000383"/>
    </source>
</evidence>
<dbReference type="Gene3D" id="1.10.260.40">
    <property type="entry name" value="lambda repressor-like DNA-binding domains"/>
    <property type="match status" value="1"/>
</dbReference>